<feature type="transmembrane region" description="Helical" evidence="2">
    <location>
        <begin position="1023"/>
        <end position="1043"/>
    </location>
</feature>
<feature type="transmembrane region" description="Helical" evidence="2">
    <location>
        <begin position="1063"/>
        <end position="1085"/>
    </location>
</feature>
<dbReference type="Proteomes" id="UP000219813">
    <property type="component" value="Chromosome 8"/>
</dbReference>
<dbReference type="GeneID" id="39868386"/>
<proteinExistence type="predicted"/>
<feature type="transmembrane region" description="Helical" evidence="2">
    <location>
        <begin position="270"/>
        <end position="295"/>
    </location>
</feature>
<feature type="compositionally biased region" description="Low complexity" evidence="1">
    <location>
        <begin position="496"/>
        <end position="508"/>
    </location>
</feature>
<feature type="compositionally biased region" description="Low complexity" evidence="1">
    <location>
        <begin position="558"/>
        <end position="577"/>
    </location>
</feature>
<dbReference type="OrthoDB" id="371323at2759"/>
<dbReference type="VEuPathDB" id="PlasmoDB:PmUG01_08040400"/>
<feature type="region of interest" description="Disordered" evidence="1">
    <location>
        <begin position="549"/>
        <end position="641"/>
    </location>
</feature>
<feature type="transmembrane region" description="Helical" evidence="2">
    <location>
        <begin position="66"/>
        <end position="86"/>
    </location>
</feature>
<evidence type="ECO:0000256" key="1">
    <source>
        <dbReference type="SAM" id="MobiDB-lite"/>
    </source>
</evidence>
<accession>A0A1D3PAL8</accession>
<feature type="transmembrane region" description="Helical" evidence="2">
    <location>
        <begin position="845"/>
        <end position="863"/>
    </location>
</feature>
<feature type="compositionally biased region" description="Basic residues" evidence="1">
    <location>
        <begin position="602"/>
        <end position="616"/>
    </location>
</feature>
<evidence type="ECO:0000256" key="2">
    <source>
        <dbReference type="SAM" id="Phobius"/>
    </source>
</evidence>
<feature type="transmembrane region" description="Helical" evidence="2">
    <location>
        <begin position="910"/>
        <end position="932"/>
    </location>
</feature>
<dbReference type="OMA" id="KNEAHEY"/>
<feature type="transmembrane region" description="Helical" evidence="2">
    <location>
        <begin position="938"/>
        <end position="961"/>
    </location>
</feature>
<feature type="transmembrane region" description="Helical" evidence="2">
    <location>
        <begin position="347"/>
        <end position="366"/>
    </location>
</feature>
<feature type="compositionally biased region" description="Basic residues" evidence="1">
    <location>
        <begin position="509"/>
        <end position="521"/>
    </location>
</feature>
<keyword evidence="2" id="KW-0472">Membrane</keyword>
<organism evidence="3 4">
    <name type="scientific">Plasmodium malariae</name>
    <dbReference type="NCBI Taxonomy" id="5858"/>
    <lineage>
        <taxon>Eukaryota</taxon>
        <taxon>Sar</taxon>
        <taxon>Alveolata</taxon>
        <taxon>Apicomplexa</taxon>
        <taxon>Aconoidasida</taxon>
        <taxon>Haemosporida</taxon>
        <taxon>Plasmodiidae</taxon>
        <taxon>Plasmodium</taxon>
        <taxon>Plasmodium (Plasmodium)</taxon>
    </lineage>
</organism>
<name>A0A1D3PAL8_PLAMA</name>
<dbReference type="AlphaFoldDB" id="A0A1D3PAL8"/>
<feature type="compositionally biased region" description="Low complexity" evidence="1">
    <location>
        <begin position="746"/>
        <end position="760"/>
    </location>
</feature>
<evidence type="ECO:0000313" key="3">
    <source>
        <dbReference type="EMBL" id="SCN12279.1"/>
    </source>
</evidence>
<gene>
    <name evidence="3" type="primary">PmUG01_08040400</name>
    <name evidence="3" type="ORF">PMUG01_08040400</name>
</gene>
<feature type="region of interest" description="Disordered" evidence="1">
    <location>
        <begin position="746"/>
        <end position="789"/>
    </location>
</feature>
<feature type="compositionally biased region" description="Basic and acidic residues" evidence="1">
    <location>
        <begin position="763"/>
        <end position="782"/>
    </location>
</feature>
<feature type="transmembrane region" description="Helical" evidence="2">
    <location>
        <begin position="242"/>
        <end position="261"/>
    </location>
</feature>
<feature type="transmembrane region" description="Helical" evidence="2">
    <location>
        <begin position="433"/>
        <end position="455"/>
    </location>
</feature>
<feature type="compositionally biased region" description="Basic and acidic residues" evidence="1">
    <location>
        <begin position="617"/>
        <end position="627"/>
    </location>
</feature>
<keyword evidence="4" id="KW-1185">Reference proteome</keyword>
<dbReference type="EMBL" id="LT594629">
    <property type="protein sequence ID" value="SCN12279.1"/>
    <property type="molecule type" value="Genomic_DNA"/>
</dbReference>
<feature type="transmembrane region" description="Helical" evidence="2">
    <location>
        <begin position="106"/>
        <end position="129"/>
    </location>
</feature>
<protein>
    <recommendedName>
        <fullName evidence="5">Transporter</fullName>
    </recommendedName>
</protein>
<dbReference type="KEGG" id="pmal:PMUG01_08040400"/>
<dbReference type="RefSeq" id="XP_028861250.1">
    <property type="nucleotide sequence ID" value="XM_029004574.1"/>
</dbReference>
<keyword evidence="2" id="KW-1133">Transmembrane helix</keyword>
<reference evidence="3 4" key="1">
    <citation type="submission" date="2016-06" db="EMBL/GenBank/DDBJ databases">
        <authorList>
            <consortium name="Pathogen Informatics"/>
        </authorList>
    </citation>
    <scope>NUCLEOTIDE SEQUENCE [LARGE SCALE GENOMIC DNA]</scope>
</reference>
<feature type="region of interest" description="Disordered" evidence="1">
    <location>
        <begin position="491"/>
        <end position="534"/>
    </location>
</feature>
<evidence type="ECO:0000313" key="4">
    <source>
        <dbReference type="Proteomes" id="UP000219813"/>
    </source>
</evidence>
<sequence>MKKEELCMKNEIEKESIALFKKNLLKESYNWFKDTDYFAKLKNENRYSYIENKTETKNIVTGRVQLGWGGTFFLLCCVVVICDNSGWQSCNHYNNNIFYSPESLTIVYSFLYIVYAFPLFIFHQCLGLVSQGNYVKSCRMLSPHMGILSIFSLFGTITFCAKEICNFSIELLQNIIRLSNRREERKFGMTKLFIDLTNREKDCSSLPNTVYIESLNQCISFNDEVIVNFYENLWFISNKENYIYLILISTIFIFFCYFLLLKENFRVFKFFIFVIIINWITTKSVVIMNAFFFYIPQQKKIYEEIILIFKEVGFVKLTIFLYGTLARSSSIFILSTFASYFHTNTNILKISLYTFAFYILNMYFYLKNEAHEYYLYNLNFTNIKNFNFMKCNTYANMLHTLSEGTKRGKYFFPKKYGDMYAVWQKLCLFFSSYSFLFSTIFIVLMQLLGPFNILYEKKRKKNSCTYNSDQEKKIYSYKSLVKKYEKLDSMRSTAMSNGKSGPSSSFSSNRKRNTTTKKYSNRNKESNRVSNNSGWKKIFPLNVNFLKKKKKKNSEQVKQIYQQQQRTSSSRKTISFKGIKKDGEKRRKRRTRRMKGEEHGQTRRKREEKRRRKEQKRQKYEKNERRKEHNGRRQSTESSYYMSRQSSLFISEYSKNDSLATSPKRAQIRSYDYYYGDRVNLNSEESFFEKDMHTVRNELDSHQMKYMNGGKLEAIYTQADIDNNAASNGSYSDCYTVSSSTDFSNDSSAASSSASSSASSPGMEKRVQSDEGQSRTSTEKVRGKNMGMNSSELLKKKQENYNEEGTICWGLENKKKGSTNIFSNSATIFTSNFISKINNNMLKNYGTFLLFLVIYIFTILHIVDFKRNNNIVSEIILYSLYRSFLIFIISVQIIYSSWFFGLRIQMTQCGIISCILNFITWIIILPLMFIIYLKKKNIWIDLLIIGIILNIITILTSYVEVMKKIKERKLRNLNDYNNCILTEYNKVNILKKCLYWLYIGNLEILRKNMNIAMSGSEQKYIPFFWNFFFKYVNSSMLIVIIIYNTKEYFIDMLDVFDSTFSFTIELISILMIFLGSFALLLNNLLKDHYKPQKIVIPSTPMFCHDKRKYIFTD</sequence>
<evidence type="ECO:0008006" key="5">
    <source>
        <dbReference type="Google" id="ProtNLM"/>
    </source>
</evidence>
<keyword evidence="2" id="KW-0812">Transmembrane</keyword>
<feature type="transmembrane region" description="Helical" evidence="2">
    <location>
        <begin position="875"/>
        <end position="898"/>
    </location>
</feature>